<protein>
    <submittedName>
        <fullName evidence="2">Uncharacterized protein</fullName>
    </submittedName>
</protein>
<name>A0A4P9VQB8_9GAMM</name>
<accession>A0A4P9VQB8</accession>
<evidence type="ECO:0000313" key="2">
    <source>
        <dbReference type="EMBL" id="RDH44272.1"/>
    </source>
</evidence>
<feature type="chain" id="PRO_5020860682" evidence="1">
    <location>
        <begin position="24"/>
        <end position="108"/>
    </location>
</feature>
<sequence length="108" mass="11989">MPLKYSIKIGLLFCLLLSISSFSDDNPGSQQLLDAQRDANANKIVEAINLNNPQLLSELFPTAHVPSQEKLGKFINKVREHVGMIQTVRAGREKNFNKASGSIWIPRG</sequence>
<reference evidence="2 3" key="1">
    <citation type="submission" date="2017-04" db="EMBL/GenBank/DDBJ databases">
        <title>Draft genome sequence of Zooshikella ganghwensis VG4 isolated from Red Sea sediments.</title>
        <authorList>
            <person name="Rehman Z."/>
            <person name="Alam I."/>
            <person name="Kamau A."/>
            <person name="Bajic V."/>
            <person name="Leiknes T."/>
        </authorList>
    </citation>
    <scope>NUCLEOTIDE SEQUENCE [LARGE SCALE GENOMIC DNA]</scope>
    <source>
        <strain evidence="2 3">VG4</strain>
    </source>
</reference>
<comment type="caution">
    <text evidence="2">The sequence shown here is derived from an EMBL/GenBank/DDBJ whole genome shotgun (WGS) entry which is preliminary data.</text>
</comment>
<proteinExistence type="predicted"/>
<dbReference type="RefSeq" id="WP_094787461.1">
    <property type="nucleotide sequence ID" value="NZ_NDXW01000001.1"/>
</dbReference>
<keyword evidence="1" id="KW-0732">Signal</keyword>
<evidence type="ECO:0000256" key="1">
    <source>
        <dbReference type="SAM" id="SignalP"/>
    </source>
</evidence>
<dbReference type="AlphaFoldDB" id="A0A4P9VQB8"/>
<feature type="signal peptide" evidence="1">
    <location>
        <begin position="1"/>
        <end position="23"/>
    </location>
</feature>
<dbReference type="Proteomes" id="UP000257039">
    <property type="component" value="Unassembled WGS sequence"/>
</dbReference>
<keyword evidence="3" id="KW-1185">Reference proteome</keyword>
<evidence type="ECO:0000313" key="3">
    <source>
        <dbReference type="Proteomes" id="UP000257039"/>
    </source>
</evidence>
<organism evidence="2 3">
    <name type="scientific">Zooshikella ganghwensis</name>
    <dbReference type="NCBI Taxonomy" id="202772"/>
    <lineage>
        <taxon>Bacteria</taxon>
        <taxon>Pseudomonadati</taxon>
        <taxon>Pseudomonadota</taxon>
        <taxon>Gammaproteobacteria</taxon>
        <taxon>Oceanospirillales</taxon>
        <taxon>Zooshikellaceae</taxon>
        <taxon>Zooshikella</taxon>
    </lineage>
</organism>
<gene>
    <name evidence="2" type="ORF">B9G39_12910</name>
</gene>
<dbReference type="EMBL" id="NDXW01000001">
    <property type="protein sequence ID" value="RDH44272.1"/>
    <property type="molecule type" value="Genomic_DNA"/>
</dbReference>